<keyword evidence="1" id="KW-0614">Plasmid</keyword>
<proteinExistence type="predicted"/>
<dbReference type="SUPFAM" id="SSF143990">
    <property type="entry name" value="YbiA-like"/>
    <property type="match status" value="1"/>
</dbReference>
<reference evidence="1 2" key="1">
    <citation type="journal article" date="2011" name="PLoS Pathog.">
        <title>Dynamic evolution of pathogenicity revealed by sequencing and comparative genomics of 19 Pseudomonas syringae isolates.</title>
        <authorList>
            <person name="Baltrus D.A."/>
            <person name="Nishimura M.T."/>
            <person name="Romanchuk A."/>
            <person name="Chang J.H."/>
            <person name="Mukhtar M.S."/>
            <person name="Cherkis K."/>
            <person name="Roach J."/>
            <person name="Grant S.R."/>
            <person name="Jones C.D."/>
            <person name="Dangl J.L."/>
        </authorList>
    </citation>
    <scope>NUCLEOTIDE SEQUENCE [LARGE SCALE GENOMIC DNA]</scope>
    <source>
        <strain evidence="1 2">M301315</strain>
    </source>
</reference>
<sequence>MHPELGYFDSVEGLWYFLRTGDDSLRYLSGFEAKKVGRELPLAQPQLPEAEFRRLINMGNEAKIRQHPDLLEALGASSLPLTHFYVTKGFGTKPADSEWILAHLEAIRLTLNPHADASNTAYLEAKRKEVEQETTMQGSLF</sequence>
<dbReference type="AlphaFoldDB" id="A0AAD0PWH0"/>
<evidence type="ECO:0000313" key="2">
    <source>
        <dbReference type="Proteomes" id="UP000006426"/>
    </source>
</evidence>
<protein>
    <submittedName>
        <fullName evidence="1">Uncharacterized protein</fullName>
    </submittedName>
</protein>
<dbReference type="EMBL" id="CP031226">
    <property type="protein sequence ID" value="AXH60043.1"/>
    <property type="molecule type" value="Genomic_DNA"/>
</dbReference>
<accession>A0AAD0PWH0</accession>
<dbReference type="InterPro" id="IPR037238">
    <property type="entry name" value="YbiA-like_sf"/>
</dbReference>
<organism evidence="1 2">
    <name type="scientific">Pseudomonas amygdali pv. lachrymans str. M301315</name>
    <dbReference type="NCBI Taxonomy" id="629260"/>
    <lineage>
        <taxon>Bacteria</taxon>
        <taxon>Pseudomonadati</taxon>
        <taxon>Pseudomonadota</taxon>
        <taxon>Gammaproteobacteria</taxon>
        <taxon>Pseudomonadales</taxon>
        <taxon>Pseudomonadaceae</taxon>
        <taxon>Pseudomonas</taxon>
        <taxon>Pseudomonas amygdali</taxon>
    </lineage>
</organism>
<evidence type="ECO:0000313" key="1">
    <source>
        <dbReference type="EMBL" id="AXH60043.1"/>
    </source>
</evidence>
<geneLocation type="plasmid" evidence="2">
    <name>pmppla107</name>
</geneLocation>
<gene>
    <name evidence="1" type="ORF">PLA107_032990</name>
</gene>
<dbReference type="Proteomes" id="UP000006426">
    <property type="component" value="Plasmid pmppla107"/>
</dbReference>
<name>A0AAD0PWH0_PSEAV</name>